<accession>A0A9W8JKK7</accession>
<comment type="caution">
    <text evidence="2">The sequence shown here is derived from an EMBL/GenBank/DDBJ whole genome shotgun (WGS) entry which is preliminary data.</text>
</comment>
<dbReference type="OrthoDB" id="5865767at2759"/>
<keyword evidence="3" id="KW-1185">Reference proteome</keyword>
<feature type="region of interest" description="Disordered" evidence="1">
    <location>
        <begin position="102"/>
        <end position="124"/>
    </location>
</feature>
<evidence type="ECO:0008006" key="4">
    <source>
        <dbReference type="Google" id="ProtNLM"/>
    </source>
</evidence>
<evidence type="ECO:0000313" key="2">
    <source>
        <dbReference type="EMBL" id="KAJ3482623.1"/>
    </source>
</evidence>
<feature type="compositionally biased region" description="Polar residues" evidence="1">
    <location>
        <begin position="225"/>
        <end position="238"/>
    </location>
</feature>
<dbReference type="SUPFAM" id="SSF50729">
    <property type="entry name" value="PH domain-like"/>
    <property type="match status" value="1"/>
</dbReference>
<protein>
    <recommendedName>
        <fullName evidence="4">PH domain-containing protein</fullName>
    </recommendedName>
</protein>
<feature type="compositionally biased region" description="Low complexity" evidence="1">
    <location>
        <begin position="212"/>
        <end position="224"/>
    </location>
</feature>
<feature type="region of interest" description="Disordered" evidence="1">
    <location>
        <begin position="190"/>
        <end position="244"/>
    </location>
</feature>
<gene>
    <name evidence="2" type="ORF">NLJ89_g12127</name>
</gene>
<dbReference type="InterPro" id="IPR011993">
    <property type="entry name" value="PH-like_dom_sf"/>
</dbReference>
<organism evidence="2 3">
    <name type="scientific">Agrocybe chaxingu</name>
    <dbReference type="NCBI Taxonomy" id="84603"/>
    <lineage>
        <taxon>Eukaryota</taxon>
        <taxon>Fungi</taxon>
        <taxon>Dikarya</taxon>
        <taxon>Basidiomycota</taxon>
        <taxon>Agaricomycotina</taxon>
        <taxon>Agaricomycetes</taxon>
        <taxon>Agaricomycetidae</taxon>
        <taxon>Agaricales</taxon>
        <taxon>Agaricineae</taxon>
        <taxon>Strophariaceae</taxon>
        <taxon>Agrocybe</taxon>
    </lineage>
</organism>
<dbReference type="AlphaFoldDB" id="A0A9W8JKK7"/>
<sequence>MLFSLRREPATPSIASPISEHPAEYEWANDADDGEQPSWFVVEVALACTHGVDISHYSLVFNTEQLSASYAFAFDYHDSKCHISIGLDIFSFTFGLPRRRSLSSKDKGKEKEKEKDGVPDPDERDLIRVYTMQNAESGLGSDYMKRKHVIRVRLEGEQFLLQAQDVESVIAWIEGLQSATNVALDLDDRPMPRGPIFPRRRRRRRVQPGAINTATTNATTTNANDPTPVSATQLTAPLTMTAGR</sequence>
<dbReference type="PANTHER" id="PTHR37283:SF1">
    <property type="entry name" value="PH DOMAIN-CONTAINING PROTEIN YHR131C"/>
    <property type="match status" value="1"/>
</dbReference>
<feature type="compositionally biased region" description="Basic and acidic residues" evidence="1">
    <location>
        <begin position="103"/>
        <end position="118"/>
    </location>
</feature>
<name>A0A9W8JKK7_9AGAR</name>
<evidence type="ECO:0000313" key="3">
    <source>
        <dbReference type="Proteomes" id="UP001148786"/>
    </source>
</evidence>
<dbReference type="Gene3D" id="2.30.29.30">
    <property type="entry name" value="Pleckstrin-homology domain (PH domain)/Phosphotyrosine-binding domain (PTB)"/>
    <property type="match status" value="1"/>
</dbReference>
<dbReference type="PANTHER" id="PTHR37283">
    <property type="entry name" value="PH DOMAIN-CONTAINING PROTEIN YHR131C"/>
    <property type="match status" value="1"/>
</dbReference>
<evidence type="ECO:0000256" key="1">
    <source>
        <dbReference type="SAM" id="MobiDB-lite"/>
    </source>
</evidence>
<dbReference type="EMBL" id="JANKHO010003557">
    <property type="protein sequence ID" value="KAJ3482623.1"/>
    <property type="molecule type" value="Genomic_DNA"/>
</dbReference>
<proteinExistence type="predicted"/>
<reference evidence="2" key="1">
    <citation type="submission" date="2022-07" db="EMBL/GenBank/DDBJ databases">
        <title>Genome Sequence of Agrocybe chaxingu.</title>
        <authorList>
            <person name="Buettner E."/>
        </authorList>
    </citation>
    <scope>NUCLEOTIDE SEQUENCE</scope>
    <source>
        <strain evidence="2">MP-N11</strain>
    </source>
</reference>
<dbReference type="Proteomes" id="UP001148786">
    <property type="component" value="Unassembled WGS sequence"/>
</dbReference>